<evidence type="ECO:0000259" key="5">
    <source>
        <dbReference type="PROSITE" id="PS50911"/>
    </source>
</evidence>
<dbReference type="EMBL" id="LHUG01000013">
    <property type="protein sequence ID" value="PAB00017.1"/>
    <property type="molecule type" value="Genomic_DNA"/>
</dbReference>
<feature type="chain" id="PRO_5012876568" evidence="4">
    <location>
        <begin position="27"/>
        <end position="447"/>
    </location>
</feature>
<evidence type="ECO:0000256" key="3">
    <source>
        <dbReference type="SAM" id="MobiDB-lite"/>
    </source>
</evidence>
<evidence type="ECO:0000256" key="1">
    <source>
        <dbReference type="ARBA" id="ARBA00022729"/>
    </source>
</evidence>
<comment type="caution">
    <text evidence="6">The sequence shown here is derived from an EMBL/GenBank/DDBJ whole genome shotgun (WGS) entry which is preliminary data.</text>
</comment>
<proteinExistence type="predicted"/>
<dbReference type="Pfam" id="PF24568">
    <property type="entry name" value="CC_PcsB"/>
    <property type="match status" value="1"/>
</dbReference>
<dbReference type="Pfam" id="PF05257">
    <property type="entry name" value="CHAP"/>
    <property type="match status" value="1"/>
</dbReference>
<organism evidence="6 7">
    <name type="scientific">Enterococcus canintestini</name>
    <dbReference type="NCBI Taxonomy" id="317010"/>
    <lineage>
        <taxon>Bacteria</taxon>
        <taxon>Bacillati</taxon>
        <taxon>Bacillota</taxon>
        <taxon>Bacilli</taxon>
        <taxon>Lactobacillales</taxon>
        <taxon>Enterococcaceae</taxon>
        <taxon>Enterococcus</taxon>
    </lineage>
</organism>
<dbReference type="PRINTS" id="PR01852">
    <property type="entry name" value="SIBAPROTEIN"/>
</dbReference>
<dbReference type="Gene3D" id="6.10.250.3150">
    <property type="match status" value="1"/>
</dbReference>
<reference evidence="6 7" key="1">
    <citation type="submission" date="2015-08" db="EMBL/GenBank/DDBJ databases">
        <title>Enterococcus genome sequence.</title>
        <authorList>
            <person name="Acedo J.Z."/>
            <person name="Vederas J.C."/>
        </authorList>
    </citation>
    <scope>NUCLEOTIDE SEQUENCE [LARGE SCALE GENOMIC DNA]</scope>
    <source>
        <strain evidence="6 7">49</strain>
    </source>
</reference>
<dbReference type="InterPro" id="IPR038765">
    <property type="entry name" value="Papain-like_cys_pep_sf"/>
</dbReference>
<evidence type="ECO:0000256" key="4">
    <source>
        <dbReference type="SAM" id="SignalP"/>
    </source>
</evidence>
<feature type="domain" description="Peptidase C51" evidence="5">
    <location>
        <begin position="317"/>
        <end position="446"/>
    </location>
</feature>
<keyword evidence="2" id="KW-0175">Coiled coil</keyword>
<dbReference type="SUPFAM" id="SSF54001">
    <property type="entry name" value="Cysteine proteinases"/>
    <property type="match status" value="1"/>
</dbReference>
<name>A0A267HP61_9ENTE</name>
<dbReference type="RefSeq" id="WP_095007145.1">
    <property type="nucleotide sequence ID" value="NZ_LHUG01000013.1"/>
</dbReference>
<dbReference type="AlphaFoldDB" id="A0A267HP61"/>
<evidence type="ECO:0000313" key="6">
    <source>
        <dbReference type="EMBL" id="PAB00017.1"/>
    </source>
</evidence>
<keyword evidence="1 4" id="KW-0732">Signal</keyword>
<feature type="coiled-coil region" evidence="2">
    <location>
        <begin position="26"/>
        <end position="95"/>
    </location>
</feature>
<sequence>MKKSLLSALLVCSLTLAAVPSNVAFADTIDEKIEAQDQKINSLKGQQADVANQISSLEAEIAAVAEKVSDLEAKQDKLNNDTMKLQDKIAKLKVRIAKREEAIKKQARDVQVNGQSTNFIDAVVESDSLSDAIGRVQAMTTIVKANNDLVAQQKRDKQAVETKVKENEEKVNALAATQKELETQKNDIANKQAELNVLKANLAAEEATAKSDKDKLNKQKAEAEAEAARIRKEQEAAQKAAAEEAARQEKLAAQAQQESNTTPVSNPTGSTSNSTETSKPVQENQTGNTESNSGNSSNSNNSNNSSNNNSNNNNDNGSSWGGGSGSGIDHSGSGNMYAQGQCTWYVKQVAPWVGTYWGNGAQWGASAAADGYRVDGTPAAGAVVVFAGGQSVGSWNADPVYGHVAYVESYNAANNTITISQGGMGFSSPTGPNIETISASGLTYIHR</sequence>
<keyword evidence="7" id="KW-1185">Reference proteome</keyword>
<dbReference type="InterPro" id="IPR009148">
    <property type="entry name" value="PcsB-like"/>
</dbReference>
<evidence type="ECO:0000313" key="7">
    <source>
        <dbReference type="Proteomes" id="UP000216797"/>
    </source>
</evidence>
<feature type="compositionally biased region" description="Polar residues" evidence="3">
    <location>
        <begin position="259"/>
        <end position="290"/>
    </location>
</feature>
<gene>
    <name evidence="6" type="ORF">AKL21_11985</name>
</gene>
<feature type="compositionally biased region" description="Low complexity" evidence="3">
    <location>
        <begin position="291"/>
        <end position="318"/>
    </location>
</feature>
<accession>A0A267HP61</accession>
<feature type="region of interest" description="Disordered" evidence="3">
    <location>
        <begin position="206"/>
        <end position="327"/>
    </location>
</feature>
<dbReference type="InterPro" id="IPR057309">
    <property type="entry name" value="PcsB_CC"/>
</dbReference>
<protein>
    <submittedName>
        <fullName evidence="6">Glucan-binding protein</fullName>
    </submittedName>
</protein>
<dbReference type="InterPro" id="IPR007921">
    <property type="entry name" value="CHAP_dom"/>
</dbReference>
<feature type="compositionally biased region" description="Basic and acidic residues" evidence="3">
    <location>
        <begin position="207"/>
        <end position="250"/>
    </location>
</feature>
<evidence type="ECO:0000256" key="2">
    <source>
        <dbReference type="SAM" id="Coils"/>
    </source>
</evidence>
<dbReference type="Gene3D" id="3.90.1720.10">
    <property type="entry name" value="endopeptidase domain like (from Nostoc punctiforme)"/>
    <property type="match status" value="1"/>
</dbReference>
<feature type="signal peptide" evidence="4">
    <location>
        <begin position="1"/>
        <end position="26"/>
    </location>
</feature>
<dbReference type="PROSITE" id="PS50911">
    <property type="entry name" value="CHAP"/>
    <property type="match status" value="1"/>
</dbReference>
<dbReference type="Proteomes" id="UP000216797">
    <property type="component" value="Unassembled WGS sequence"/>
</dbReference>